<evidence type="ECO:0000259" key="2">
    <source>
        <dbReference type="Pfam" id="PF13360"/>
    </source>
</evidence>
<gene>
    <name evidence="3" type="ORF">C475_13737</name>
</gene>
<dbReference type="PANTHER" id="PTHR34512">
    <property type="entry name" value="CELL SURFACE PROTEIN"/>
    <property type="match status" value="1"/>
</dbReference>
<keyword evidence="4" id="KW-1185">Reference proteome</keyword>
<dbReference type="Pfam" id="PF13360">
    <property type="entry name" value="PQQ_2"/>
    <property type="match status" value="1"/>
</dbReference>
<organism evidence="3 4">
    <name type="scientific">Halosimplex carlsbadense 2-9-1</name>
    <dbReference type="NCBI Taxonomy" id="797114"/>
    <lineage>
        <taxon>Archaea</taxon>
        <taxon>Methanobacteriati</taxon>
        <taxon>Methanobacteriota</taxon>
        <taxon>Stenosarchaea group</taxon>
        <taxon>Halobacteria</taxon>
        <taxon>Halobacteriales</taxon>
        <taxon>Haloarculaceae</taxon>
        <taxon>Halosimplex</taxon>
    </lineage>
</organism>
<dbReference type="InterPro" id="IPR018391">
    <property type="entry name" value="PQQ_b-propeller_rpt"/>
</dbReference>
<protein>
    <submittedName>
        <fullName evidence="3">Pyrrolo-quinoline quinone</fullName>
    </submittedName>
</protein>
<dbReference type="eggNOG" id="arCOG02556">
    <property type="taxonomic scope" value="Archaea"/>
</dbReference>
<reference evidence="3 4" key="1">
    <citation type="journal article" date="2014" name="PLoS Genet.">
        <title>Phylogenetically driven sequencing of extremely halophilic archaea reveals strategies for static and dynamic osmo-response.</title>
        <authorList>
            <person name="Becker E.A."/>
            <person name="Seitzer P.M."/>
            <person name="Tritt A."/>
            <person name="Larsen D."/>
            <person name="Krusor M."/>
            <person name="Yao A.I."/>
            <person name="Wu D."/>
            <person name="Madern D."/>
            <person name="Eisen J.A."/>
            <person name="Darling A.E."/>
            <person name="Facciotti M.T."/>
        </authorList>
    </citation>
    <scope>NUCLEOTIDE SEQUENCE [LARGE SCALE GENOMIC DNA]</scope>
    <source>
        <strain evidence="3 4">2-9-1</strain>
    </source>
</reference>
<dbReference type="InterPro" id="IPR002372">
    <property type="entry name" value="PQQ_rpt_dom"/>
</dbReference>
<accession>M0CM17</accession>
<dbReference type="PANTHER" id="PTHR34512:SF30">
    <property type="entry name" value="OUTER MEMBRANE PROTEIN ASSEMBLY FACTOR BAMB"/>
    <property type="match status" value="1"/>
</dbReference>
<name>M0CM17_9EURY</name>
<sequence length="369" mass="38920">MSGHVSGTSETGTGDEYWRTDIGSGPNSLGVGSFAAPVVSGEYCYVSDRRLYALNRSDGTLAWCADPGPRELTSPTVADGTVFVASRFVVGRAWRGVTAFDAETGERQWRAPSRQLLKPSVGLPETLPTVRDGTVYIGGAAETGAVTALDADTGSVEWQTDVAEPGSRTASAAVGDGGVFVLVGRRIARLDATSGDVTWETAAGEAYCPPVLADGAVYAPHDDRSIARWDATDGVHQWTVERFRERPRSLAVADGTLYAVTERKITALDTREQTVSWERTGADLVEAGVSDEWGATLRHCTVSDDRVYLSIGSSLAVLDRSDGSLVATVAFPEESDGDAVYAGRPGVPAVVGGVAYCLTETGDLYALDV</sequence>
<dbReference type="InterPro" id="IPR011047">
    <property type="entry name" value="Quinoprotein_ADH-like_sf"/>
</dbReference>
<dbReference type="AlphaFoldDB" id="M0CM17"/>
<evidence type="ECO:0000313" key="4">
    <source>
        <dbReference type="Proteomes" id="UP000011626"/>
    </source>
</evidence>
<dbReference type="Gene3D" id="2.40.128.630">
    <property type="match status" value="3"/>
</dbReference>
<dbReference type="STRING" id="797114.C475_13737"/>
<evidence type="ECO:0000313" key="3">
    <source>
        <dbReference type="EMBL" id="ELZ24315.1"/>
    </source>
</evidence>
<evidence type="ECO:0000256" key="1">
    <source>
        <dbReference type="SAM" id="MobiDB-lite"/>
    </source>
</evidence>
<comment type="caution">
    <text evidence="3">The sequence shown here is derived from an EMBL/GenBank/DDBJ whole genome shotgun (WGS) entry which is preliminary data.</text>
</comment>
<dbReference type="Proteomes" id="UP000011626">
    <property type="component" value="Unassembled WGS sequence"/>
</dbReference>
<dbReference type="SUPFAM" id="SSF50998">
    <property type="entry name" value="Quinoprotein alcohol dehydrogenase-like"/>
    <property type="match status" value="2"/>
</dbReference>
<dbReference type="EMBL" id="AOIU01000031">
    <property type="protein sequence ID" value="ELZ24315.1"/>
    <property type="molecule type" value="Genomic_DNA"/>
</dbReference>
<feature type="region of interest" description="Disordered" evidence="1">
    <location>
        <begin position="1"/>
        <end position="21"/>
    </location>
</feature>
<proteinExistence type="predicted"/>
<feature type="compositionally biased region" description="Polar residues" evidence="1">
    <location>
        <begin position="1"/>
        <end position="12"/>
    </location>
</feature>
<dbReference type="SMART" id="SM00564">
    <property type="entry name" value="PQQ"/>
    <property type="match status" value="6"/>
</dbReference>
<feature type="domain" description="Pyrrolo-quinoline quinone repeat" evidence="2">
    <location>
        <begin position="3"/>
        <end position="176"/>
    </location>
</feature>